<dbReference type="ExpressionAtlas" id="F2E9S5">
    <property type="expression patterns" value="baseline and differential"/>
</dbReference>
<reference evidence="1" key="1">
    <citation type="journal article" date="2011" name="Plant Physiol.">
        <title>Comprehensive sequence analysis of 24,783 barley full-length cDNAs derived from 12 clone libraries.</title>
        <authorList>
            <person name="Matsumoto T."/>
            <person name="Tanaka T."/>
            <person name="Sakai H."/>
            <person name="Amano N."/>
            <person name="Kanamori H."/>
            <person name="Kurita K."/>
            <person name="Kikuta A."/>
            <person name="Kamiya K."/>
            <person name="Yamamoto M."/>
            <person name="Ikawa H."/>
            <person name="Fujii N."/>
            <person name="Hori K."/>
            <person name="Itoh T."/>
            <person name="Sato K."/>
        </authorList>
    </citation>
    <scope>NUCLEOTIDE SEQUENCE</scope>
</reference>
<proteinExistence type="evidence at transcript level"/>
<accession>F2E9S5</accession>
<protein>
    <submittedName>
        <fullName evidence="1">Predicted protein</fullName>
    </submittedName>
</protein>
<sequence length="37" mass="3960">MPVLDSPVASPVAADSNFVGFSYVRPEPFLQRPSPLA</sequence>
<dbReference type="EMBL" id="AK372900">
    <property type="protein sequence ID" value="BAK04097.1"/>
    <property type="molecule type" value="mRNA"/>
</dbReference>
<name>F2E9S5_HORVV</name>
<dbReference type="AlphaFoldDB" id="F2E9S5"/>
<organism evidence="1">
    <name type="scientific">Hordeum vulgare subsp. vulgare</name>
    <name type="common">Domesticated barley</name>
    <dbReference type="NCBI Taxonomy" id="112509"/>
    <lineage>
        <taxon>Eukaryota</taxon>
        <taxon>Viridiplantae</taxon>
        <taxon>Streptophyta</taxon>
        <taxon>Embryophyta</taxon>
        <taxon>Tracheophyta</taxon>
        <taxon>Spermatophyta</taxon>
        <taxon>Magnoliopsida</taxon>
        <taxon>Liliopsida</taxon>
        <taxon>Poales</taxon>
        <taxon>Poaceae</taxon>
        <taxon>BOP clade</taxon>
        <taxon>Pooideae</taxon>
        <taxon>Triticodae</taxon>
        <taxon>Triticeae</taxon>
        <taxon>Hordeinae</taxon>
        <taxon>Hordeum</taxon>
    </lineage>
</organism>
<evidence type="ECO:0000313" key="1">
    <source>
        <dbReference type="EMBL" id="BAK04097.1"/>
    </source>
</evidence>